<gene>
    <name evidence="1" type="ORF">CBYS24578_00001282</name>
</gene>
<dbReference type="AlphaFoldDB" id="A0A9N9UVW1"/>
<accession>A0A9N9UVW1</accession>
<reference evidence="2" key="1">
    <citation type="submission" date="2019-06" db="EMBL/GenBank/DDBJ databases">
        <authorList>
            <person name="Broberg M."/>
        </authorList>
    </citation>
    <scope>NUCLEOTIDE SEQUENCE [LARGE SCALE GENOMIC DNA]</scope>
</reference>
<organism evidence="1 2">
    <name type="scientific">Clonostachys byssicola</name>
    <dbReference type="NCBI Taxonomy" id="160290"/>
    <lineage>
        <taxon>Eukaryota</taxon>
        <taxon>Fungi</taxon>
        <taxon>Dikarya</taxon>
        <taxon>Ascomycota</taxon>
        <taxon>Pezizomycotina</taxon>
        <taxon>Sordariomycetes</taxon>
        <taxon>Hypocreomycetidae</taxon>
        <taxon>Hypocreales</taxon>
        <taxon>Bionectriaceae</taxon>
        <taxon>Clonostachys</taxon>
    </lineage>
</organism>
<evidence type="ECO:0000313" key="1">
    <source>
        <dbReference type="EMBL" id="CAH0001067.1"/>
    </source>
</evidence>
<proteinExistence type="predicted"/>
<comment type="caution">
    <text evidence="1">The sequence shown here is derived from an EMBL/GenBank/DDBJ whole genome shotgun (WGS) entry which is preliminary data.</text>
</comment>
<dbReference type="EMBL" id="CABFNO020001560">
    <property type="protein sequence ID" value="CAH0001067.1"/>
    <property type="molecule type" value="Genomic_DNA"/>
</dbReference>
<dbReference type="Proteomes" id="UP000754883">
    <property type="component" value="Unassembled WGS sequence"/>
</dbReference>
<evidence type="ECO:0000313" key="2">
    <source>
        <dbReference type="Proteomes" id="UP000754883"/>
    </source>
</evidence>
<sequence>MYMRGHVYVLGARRALHTKGQGSSYASNSRLPWHGSQAGGLRPKVPFLLWVCGKLVRREGGRELGFGSVTQEQHVADLGTQSGALYAGESKGDVCLVGGQNGQVLGYCMHQGLGLRAGHHLATVAHATGCVRLIYHIAESTCEAVEMQELELEGSSRSGAQGRGRP</sequence>
<reference evidence="1 2" key="2">
    <citation type="submission" date="2021-10" db="EMBL/GenBank/DDBJ databases">
        <authorList>
            <person name="Piombo E."/>
        </authorList>
    </citation>
    <scope>NUCLEOTIDE SEQUENCE [LARGE SCALE GENOMIC DNA]</scope>
</reference>
<protein>
    <submittedName>
        <fullName evidence="1">Uncharacterized protein</fullName>
    </submittedName>
</protein>
<name>A0A9N9UVW1_9HYPO</name>
<keyword evidence="2" id="KW-1185">Reference proteome</keyword>